<evidence type="ECO:0000313" key="1">
    <source>
        <dbReference type="EMBL" id="AMK77581.1"/>
    </source>
</evidence>
<dbReference type="AlphaFoldDB" id="A0A126T668"/>
<keyword evidence="2" id="KW-1185">Reference proteome</keyword>
<name>A0A126T668_9GAMM</name>
<protein>
    <recommendedName>
        <fullName evidence="3">Helicase/UvrB N-terminal domain-containing protein</fullName>
    </recommendedName>
</protein>
<evidence type="ECO:0000313" key="2">
    <source>
        <dbReference type="Proteomes" id="UP000030512"/>
    </source>
</evidence>
<dbReference type="RefSeq" id="WP_036275200.1">
    <property type="nucleotide sequence ID" value="NZ_CP014476.1"/>
</dbReference>
<gene>
    <name evidence="1" type="ORF">JT25_014000</name>
</gene>
<accession>A0A126T668</accession>
<sequence length="622" mass="71294">MDRLIPLAMHHTLGLLQKHNNKPNQLHSKALQKIIEGMASQLEENTARRAYPLACGLGKTTCVRGLIFAIHNLGLNYSVVISAGQVEALCNLKKDLIDDGIPEELIGLLHSKHYNPEKEPDESHASLPSNTEDQIENRPFVLVTHNKIKHHNTWIESYYGYKDKRRNLVIWDESLLSGNAISLSVLNIKNSIDSAINGYEYKFETNELFSALVNFLNQIKLIFESKKGMDDIAIKLPDLPSEIFNINQQIDLLVTNNDTRDLKSLFECLNYDGELRYIKEDSGAIIHFRQLVPDELDNIVILDASHCLRALTQFDPTIESVTLDCPKSYENLTIKYFKSGAGRNTIENEFFHKENSKLVAEVAEIIFFILAQKPKEPLLIWGYKKKGNKSIEEVIKKKLREMIPDIDFDVTDRNGNKIINFQTFGNELGLNGYTHCKHSIFIGLLYLKRSYVAGMIKGQSGNMDKDVNENNLLSDAVLKEQAHLFYQAVSRGSSRITEDGQCKEHTAYFFHSNPSNIKRAVNDVFPQANWERYESIHLNNEIGLYSEIAGRINDKLNSLTEEDFINHNPRTKFTRKISTRALKKAYFSNVERHQWSNSLRVFNDDYPWDWEIRGQSFVKSGH</sequence>
<evidence type="ECO:0008006" key="3">
    <source>
        <dbReference type="Google" id="ProtNLM"/>
    </source>
</evidence>
<proteinExistence type="predicted"/>
<dbReference type="KEGG" id="mdn:JT25_014000"/>
<reference evidence="1 2" key="1">
    <citation type="journal article" date="2015" name="Environ. Microbiol.">
        <title>Methane oxidation coupled to nitrate reduction under hypoxia by the Gammaproteobacterium Methylomonas denitrificans, sp. nov. type strain FJG1.</title>
        <authorList>
            <person name="Kits K.D."/>
            <person name="Klotz M.G."/>
            <person name="Stein L.Y."/>
        </authorList>
    </citation>
    <scope>NUCLEOTIDE SEQUENCE [LARGE SCALE GENOMIC DNA]</scope>
    <source>
        <strain evidence="1 2">FJG1</strain>
    </source>
</reference>
<dbReference type="Proteomes" id="UP000030512">
    <property type="component" value="Chromosome"/>
</dbReference>
<organism evidence="1 2">
    <name type="scientific">Methylomonas denitrificans</name>
    <dbReference type="NCBI Taxonomy" id="1538553"/>
    <lineage>
        <taxon>Bacteria</taxon>
        <taxon>Pseudomonadati</taxon>
        <taxon>Pseudomonadota</taxon>
        <taxon>Gammaproteobacteria</taxon>
        <taxon>Methylococcales</taxon>
        <taxon>Methylococcaceae</taxon>
        <taxon>Methylomonas</taxon>
    </lineage>
</organism>
<dbReference type="EMBL" id="CP014476">
    <property type="protein sequence ID" value="AMK77581.1"/>
    <property type="molecule type" value="Genomic_DNA"/>
</dbReference>